<gene>
    <name evidence="2" type="ORF">PoB_005600500</name>
</gene>
<accession>A0AAV4C9W3</accession>
<dbReference type="AlphaFoldDB" id="A0AAV4C9W3"/>
<sequence>MPSGTPGDLYELSVLAVEPPKDITPIALVSEGARLLRITVRTFRRIAPRKLCEEYLKKTYTRRTFPSEQDLRDLYVADRSWNAFKTTILHTQLMGQSGALLATVPATLKGSSGWSRWPGYAVISSRRKNKNQDPSIIHDDFNDQAGYFHRGEFELEDIFEEDMDDPEAKGYFYDSESSDDPFFRTPIRTPLDDHLDEMRLQSDRSYTQGPPKCGSVPAWRRRLSPN</sequence>
<dbReference type="EMBL" id="BLXT01006160">
    <property type="protein sequence ID" value="GFO29500.1"/>
    <property type="molecule type" value="Genomic_DNA"/>
</dbReference>
<comment type="caution">
    <text evidence="2">The sequence shown here is derived from an EMBL/GenBank/DDBJ whole genome shotgun (WGS) entry which is preliminary data.</text>
</comment>
<evidence type="ECO:0000313" key="3">
    <source>
        <dbReference type="Proteomes" id="UP000735302"/>
    </source>
</evidence>
<name>A0AAV4C9W3_9GAST</name>
<keyword evidence="3" id="KW-1185">Reference proteome</keyword>
<protein>
    <submittedName>
        <fullName evidence="2">Uncharacterized protein</fullName>
    </submittedName>
</protein>
<dbReference type="Proteomes" id="UP000735302">
    <property type="component" value="Unassembled WGS sequence"/>
</dbReference>
<proteinExistence type="predicted"/>
<organism evidence="2 3">
    <name type="scientific">Plakobranchus ocellatus</name>
    <dbReference type="NCBI Taxonomy" id="259542"/>
    <lineage>
        <taxon>Eukaryota</taxon>
        <taxon>Metazoa</taxon>
        <taxon>Spiralia</taxon>
        <taxon>Lophotrochozoa</taxon>
        <taxon>Mollusca</taxon>
        <taxon>Gastropoda</taxon>
        <taxon>Heterobranchia</taxon>
        <taxon>Euthyneura</taxon>
        <taxon>Panpulmonata</taxon>
        <taxon>Sacoglossa</taxon>
        <taxon>Placobranchoidea</taxon>
        <taxon>Plakobranchidae</taxon>
        <taxon>Plakobranchus</taxon>
    </lineage>
</organism>
<feature type="region of interest" description="Disordered" evidence="1">
    <location>
        <begin position="201"/>
        <end position="226"/>
    </location>
</feature>
<evidence type="ECO:0000313" key="2">
    <source>
        <dbReference type="EMBL" id="GFO29500.1"/>
    </source>
</evidence>
<reference evidence="2 3" key="1">
    <citation type="journal article" date="2021" name="Elife">
        <title>Chloroplast acquisition without the gene transfer in kleptoplastic sea slugs, Plakobranchus ocellatus.</title>
        <authorList>
            <person name="Maeda T."/>
            <person name="Takahashi S."/>
            <person name="Yoshida T."/>
            <person name="Shimamura S."/>
            <person name="Takaki Y."/>
            <person name="Nagai Y."/>
            <person name="Toyoda A."/>
            <person name="Suzuki Y."/>
            <person name="Arimoto A."/>
            <person name="Ishii H."/>
            <person name="Satoh N."/>
            <person name="Nishiyama T."/>
            <person name="Hasebe M."/>
            <person name="Maruyama T."/>
            <person name="Minagawa J."/>
            <person name="Obokata J."/>
            <person name="Shigenobu S."/>
        </authorList>
    </citation>
    <scope>NUCLEOTIDE SEQUENCE [LARGE SCALE GENOMIC DNA]</scope>
</reference>
<evidence type="ECO:0000256" key="1">
    <source>
        <dbReference type="SAM" id="MobiDB-lite"/>
    </source>
</evidence>